<keyword evidence="4 5" id="KW-0472">Membrane</keyword>
<dbReference type="PANTHER" id="PTHR22911:SF6">
    <property type="entry name" value="SOLUTE CARRIER FAMILY 35 MEMBER G1"/>
    <property type="match status" value="1"/>
</dbReference>
<feature type="domain" description="EamA" evidence="6">
    <location>
        <begin position="9"/>
        <end position="141"/>
    </location>
</feature>
<comment type="subcellular location">
    <subcellularLocation>
        <location evidence="1">Membrane</location>
        <topology evidence="1">Multi-pass membrane protein</topology>
    </subcellularLocation>
</comment>
<dbReference type="Gene3D" id="1.10.3730.20">
    <property type="match status" value="1"/>
</dbReference>
<dbReference type="PANTHER" id="PTHR22911">
    <property type="entry name" value="ACYL-MALONYL CONDENSING ENZYME-RELATED"/>
    <property type="match status" value="1"/>
</dbReference>
<feature type="transmembrane region" description="Helical" evidence="5">
    <location>
        <begin position="212"/>
        <end position="229"/>
    </location>
</feature>
<sequence>MQVKENTPKAIILIIIGMSAVAFQDTLIKYISSETNIFLILLFRALFGIIFLLIFLKIKKEPLIFKTNYPVLTIIRVLLFYSAFILYFFSLTKLSLATAVTLFFVSPFFITILSMIFLNETIGFRRWIALVIGFIGVILVMDPKINNFNIYATFPVICALLYASTMIIQKKTSLEDSLYSQVFHIYISATLLSLLVGFVIGDGNYYDKSNDQFRFILIAWSFVNINIFFS</sequence>
<feature type="transmembrane region" description="Helical" evidence="5">
    <location>
        <begin position="12"/>
        <end position="31"/>
    </location>
</feature>
<feature type="transmembrane region" description="Helical" evidence="5">
    <location>
        <begin position="180"/>
        <end position="200"/>
    </location>
</feature>
<evidence type="ECO:0000256" key="3">
    <source>
        <dbReference type="ARBA" id="ARBA00022989"/>
    </source>
</evidence>
<accession>A0A382FC54</accession>
<feature type="transmembrane region" description="Helical" evidence="5">
    <location>
        <begin position="37"/>
        <end position="56"/>
    </location>
</feature>
<feature type="transmembrane region" description="Helical" evidence="5">
    <location>
        <begin position="124"/>
        <end position="142"/>
    </location>
</feature>
<keyword evidence="3 5" id="KW-1133">Transmembrane helix</keyword>
<dbReference type="InterPro" id="IPR000620">
    <property type="entry name" value="EamA_dom"/>
</dbReference>
<dbReference type="Pfam" id="PF00892">
    <property type="entry name" value="EamA"/>
    <property type="match status" value="1"/>
</dbReference>
<evidence type="ECO:0000256" key="4">
    <source>
        <dbReference type="ARBA" id="ARBA00023136"/>
    </source>
</evidence>
<feature type="non-terminal residue" evidence="7">
    <location>
        <position position="230"/>
    </location>
</feature>
<dbReference type="AlphaFoldDB" id="A0A382FC54"/>
<evidence type="ECO:0000256" key="1">
    <source>
        <dbReference type="ARBA" id="ARBA00004141"/>
    </source>
</evidence>
<evidence type="ECO:0000256" key="2">
    <source>
        <dbReference type="ARBA" id="ARBA00022692"/>
    </source>
</evidence>
<gene>
    <name evidence="7" type="ORF">METZ01_LOCUS212748</name>
</gene>
<feature type="transmembrane region" description="Helical" evidence="5">
    <location>
        <begin position="68"/>
        <end position="89"/>
    </location>
</feature>
<dbReference type="GO" id="GO:0016020">
    <property type="term" value="C:membrane"/>
    <property type="evidence" value="ECO:0007669"/>
    <property type="project" value="UniProtKB-SubCell"/>
</dbReference>
<dbReference type="EMBL" id="UINC01048847">
    <property type="protein sequence ID" value="SVB59894.1"/>
    <property type="molecule type" value="Genomic_DNA"/>
</dbReference>
<feature type="transmembrane region" description="Helical" evidence="5">
    <location>
        <begin position="148"/>
        <end position="168"/>
    </location>
</feature>
<evidence type="ECO:0000313" key="7">
    <source>
        <dbReference type="EMBL" id="SVB59894.1"/>
    </source>
</evidence>
<organism evidence="7">
    <name type="scientific">marine metagenome</name>
    <dbReference type="NCBI Taxonomy" id="408172"/>
    <lineage>
        <taxon>unclassified sequences</taxon>
        <taxon>metagenomes</taxon>
        <taxon>ecological metagenomes</taxon>
    </lineage>
</organism>
<dbReference type="InterPro" id="IPR037185">
    <property type="entry name" value="EmrE-like"/>
</dbReference>
<protein>
    <recommendedName>
        <fullName evidence="6">EamA domain-containing protein</fullName>
    </recommendedName>
</protein>
<feature type="transmembrane region" description="Helical" evidence="5">
    <location>
        <begin position="95"/>
        <end position="117"/>
    </location>
</feature>
<evidence type="ECO:0000256" key="5">
    <source>
        <dbReference type="SAM" id="Phobius"/>
    </source>
</evidence>
<proteinExistence type="predicted"/>
<name>A0A382FC54_9ZZZZ</name>
<evidence type="ECO:0000259" key="6">
    <source>
        <dbReference type="Pfam" id="PF00892"/>
    </source>
</evidence>
<reference evidence="7" key="1">
    <citation type="submission" date="2018-05" db="EMBL/GenBank/DDBJ databases">
        <authorList>
            <person name="Lanie J.A."/>
            <person name="Ng W.-L."/>
            <person name="Kazmierczak K.M."/>
            <person name="Andrzejewski T.M."/>
            <person name="Davidsen T.M."/>
            <person name="Wayne K.J."/>
            <person name="Tettelin H."/>
            <person name="Glass J.I."/>
            <person name="Rusch D."/>
            <person name="Podicherti R."/>
            <person name="Tsui H.-C.T."/>
            <person name="Winkler M.E."/>
        </authorList>
    </citation>
    <scope>NUCLEOTIDE SEQUENCE</scope>
</reference>
<keyword evidence="2 5" id="KW-0812">Transmembrane</keyword>
<dbReference type="SUPFAM" id="SSF103481">
    <property type="entry name" value="Multidrug resistance efflux transporter EmrE"/>
    <property type="match status" value="1"/>
</dbReference>